<keyword evidence="1" id="KW-0520">NAD</keyword>
<dbReference type="PRINTS" id="PR00411">
    <property type="entry name" value="PNDRDTASEI"/>
</dbReference>
<dbReference type="PANTHER" id="PTHR22912">
    <property type="entry name" value="DISULFIDE OXIDOREDUCTASE"/>
    <property type="match status" value="1"/>
</dbReference>
<dbReference type="EC" id="1.8.1.4" evidence="3"/>
<dbReference type="SUPFAM" id="SSF55424">
    <property type="entry name" value="FAD/NAD-linked reductases, dimerisation (C-terminal) domain"/>
    <property type="match status" value="1"/>
</dbReference>
<reference evidence="3" key="1">
    <citation type="submission" date="2019-08" db="EMBL/GenBank/DDBJ databases">
        <authorList>
            <person name="Kucharzyk K."/>
            <person name="Murdoch R.W."/>
            <person name="Higgins S."/>
            <person name="Loffler F."/>
        </authorList>
    </citation>
    <scope>NUCLEOTIDE SEQUENCE</scope>
</reference>
<organism evidence="3">
    <name type="scientific">bioreactor metagenome</name>
    <dbReference type="NCBI Taxonomy" id="1076179"/>
    <lineage>
        <taxon>unclassified sequences</taxon>
        <taxon>metagenomes</taxon>
        <taxon>ecological metagenomes</taxon>
    </lineage>
</organism>
<evidence type="ECO:0000313" key="3">
    <source>
        <dbReference type="EMBL" id="MPM76871.1"/>
    </source>
</evidence>
<protein>
    <submittedName>
        <fullName evidence="3">Dihydrolipoyl dehydrogenase</fullName>
        <ecNumber evidence="3">1.8.1.4</ecNumber>
    </submittedName>
</protein>
<dbReference type="InterPro" id="IPR050151">
    <property type="entry name" value="Class-I_Pyr_Nuc-Dis_Oxidored"/>
</dbReference>
<comment type="caution">
    <text evidence="3">The sequence shown here is derived from an EMBL/GenBank/DDBJ whole genome shotgun (WGS) entry which is preliminary data.</text>
</comment>
<dbReference type="AlphaFoldDB" id="A0A645CIU4"/>
<dbReference type="PANTHER" id="PTHR22912:SF217">
    <property type="entry name" value="DIHYDROLIPOYL DEHYDROGENASE"/>
    <property type="match status" value="1"/>
</dbReference>
<feature type="domain" description="Pyridine nucleotide-disulphide oxidoreductase dimerisation" evidence="2">
    <location>
        <begin position="2"/>
        <end position="68"/>
    </location>
</feature>
<dbReference type="GO" id="GO:0006103">
    <property type="term" value="P:2-oxoglutarate metabolic process"/>
    <property type="evidence" value="ECO:0007669"/>
    <property type="project" value="TreeGrafter"/>
</dbReference>
<dbReference type="GO" id="GO:0004148">
    <property type="term" value="F:dihydrolipoyl dehydrogenase (NADH) activity"/>
    <property type="evidence" value="ECO:0007669"/>
    <property type="project" value="UniProtKB-EC"/>
</dbReference>
<evidence type="ECO:0000259" key="2">
    <source>
        <dbReference type="Pfam" id="PF02852"/>
    </source>
</evidence>
<sequence>MASGDNLGFVKVIADAKYGEILGVHIVGPTAAEMINQAAALMELEITVDEVVKVIYGHPTYSEALYEAFADVLGESIHIPKKKS</sequence>
<keyword evidence="3" id="KW-0560">Oxidoreductase</keyword>
<evidence type="ECO:0000256" key="1">
    <source>
        <dbReference type="ARBA" id="ARBA00023027"/>
    </source>
</evidence>
<name>A0A645CIU4_9ZZZZ</name>
<dbReference type="Pfam" id="PF02852">
    <property type="entry name" value="Pyr_redox_dim"/>
    <property type="match status" value="1"/>
</dbReference>
<dbReference type="Gene3D" id="3.30.390.30">
    <property type="match status" value="1"/>
</dbReference>
<proteinExistence type="predicted"/>
<dbReference type="EMBL" id="VSSQ01027562">
    <property type="protein sequence ID" value="MPM76871.1"/>
    <property type="molecule type" value="Genomic_DNA"/>
</dbReference>
<accession>A0A645CIU4</accession>
<dbReference type="InterPro" id="IPR016156">
    <property type="entry name" value="FAD/NAD-linked_Rdtase_dimer_sf"/>
</dbReference>
<gene>
    <name evidence="3" type="primary">lpdG_4</name>
    <name evidence="3" type="ORF">SDC9_123870</name>
</gene>
<dbReference type="GO" id="GO:0050660">
    <property type="term" value="F:flavin adenine dinucleotide binding"/>
    <property type="evidence" value="ECO:0007669"/>
    <property type="project" value="TreeGrafter"/>
</dbReference>
<dbReference type="InterPro" id="IPR004099">
    <property type="entry name" value="Pyr_nucl-diS_OxRdtase_dimer"/>
</dbReference>